<feature type="compositionally biased region" description="Basic and acidic residues" evidence="1">
    <location>
        <begin position="1"/>
        <end position="10"/>
    </location>
</feature>
<name>A0A852URK1_9ACTN</name>
<sequence>MTDMTDKTGKAENAGADARGDVWGDVSDAVRDDVRDDSRGGARDEARGVRSDARATAGDPLGGAVEEAFKLFDSLQQRAARELGKTLVRGAVRDVRGTVGGVFGGGRTAGRDVWEEAVSEHDEYICRACPVCRAMADRRARERESGVAVTDHLVQAGSELFAAFRTAVDGLNRPSPAQRARERRRDETPVEHIDLG</sequence>
<evidence type="ECO:0000256" key="1">
    <source>
        <dbReference type="SAM" id="MobiDB-lite"/>
    </source>
</evidence>
<protein>
    <submittedName>
        <fullName evidence="2">Uncharacterized protein</fullName>
    </submittedName>
</protein>
<feature type="compositionally biased region" description="Basic and acidic residues" evidence="1">
    <location>
        <begin position="179"/>
        <end position="196"/>
    </location>
</feature>
<feature type="region of interest" description="Disordered" evidence="1">
    <location>
        <begin position="1"/>
        <end position="59"/>
    </location>
</feature>
<dbReference type="Proteomes" id="UP000576393">
    <property type="component" value="Unassembled WGS sequence"/>
</dbReference>
<evidence type="ECO:0000313" key="2">
    <source>
        <dbReference type="EMBL" id="NYF38839.1"/>
    </source>
</evidence>
<dbReference type="EMBL" id="JACCCO010000001">
    <property type="protein sequence ID" value="NYF38839.1"/>
    <property type="molecule type" value="Genomic_DNA"/>
</dbReference>
<proteinExistence type="predicted"/>
<feature type="region of interest" description="Disordered" evidence="1">
    <location>
        <begin position="171"/>
        <end position="196"/>
    </location>
</feature>
<gene>
    <name evidence="2" type="ORF">HDA43_000998</name>
</gene>
<organism evidence="2 3">
    <name type="scientific">Streptosporangium sandarakinum</name>
    <dbReference type="NCBI Taxonomy" id="1260955"/>
    <lineage>
        <taxon>Bacteria</taxon>
        <taxon>Bacillati</taxon>
        <taxon>Actinomycetota</taxon>
        <taxon>Actinomycetes</taxon>
        <taxon>Streptosporangiales</taxon>
        <taxon>Streptosporangiaceae</taxon>
        <taxon>Streptosporangium</taxon>
    </lineage>
</organism>
<dbReference type="AlphaFoldDB" id="A0A852URK1"/>
<keyword evidence="3" id="KW-1185">Reference proteome</keyword>
<comment type="caution">
    <text evidence="2">The sequence shown here is derived from an EMBL/GenBank/DDBJ whole genome shotgun (WGS) entry which is preliminary data.</text>
</comment>
<evidence type="ECO:0000313" key="3">
    <source>
        <dbReference type="Proteomes" id="UP000576393"/>
    </source>
</evidence>
<accession>A0A852URK1</accession>
<feature type="compositionally biased region" description="Basic and acidic residues" evidence="1">
    <location>
        <begin position="18"/>
        <end position="53"/>
    </location>
</feature>
<reference evidence="2 3" key="1">
    <citation type="submission" date="2020-07" db="EMBL/GenBank/DDBJ databases">
        <title>Sequencing the genomes of 1000 actinobacteria strains.</title>
        <authorList>
            <person name="Klenk H.-P."/>
        </authorList>
    </citation>
    <scope>NUCLEOTIDE SEQUENCE [LARGE SCALE GENOMIC DNA]</scope>
    <source>
        <strain evidence="2 3">DSM 45763</strain>
    </source>
</reference>
<dbReference type="RefSeq" id="WP_179818534.1">
    <property type="nucleotide sequence ID" value="NZ_JACCCO010000001.1"/>
</dbReference>